<dbReference type="SFLD" id="SFLDS00003">
    <property type="entry name" value="Haloacid_Dehalogenase"/>
    <property type="match status" value="1"/>
</dbReference>
<dbReference type="PANTHER" id="PTHR18901:SF38">
    <property type="entry name" value="PSEUDOURIDINE-5'-PHOSPHATASE"/>
    <property type="match status" value="1"/>
</dbReference>
<dbReference type="SFLD" id="SFLDG01135">
    <property type="entry name" value="C1.5.6:_HAD__Beta-PGM__Phospha"/>
    <property type="match status" value="1"/>
</dbReference>
<dbReference type="OrthoDB" id="9797743at2"/>
<dbReference type="AlphaFoldDB" id="A0A163XYN7"/>
<proteinExistence type="inferred from homology"/>
<gene>
    <name evidence="4" type="ORF">AV654_02600</name>
</gene>
<dbReference type="NCBIfam" id="TIGR01509">
    <property type="entry name" value="HAD-SF-IA-v3"/>
    <property type="match status" value="1"/>
</dbReference>
<dbReference type="Gene3D" id="1.10.150.240">
    <property type="entry name" value="Putative phosphatase, domain 2"/>
    <property type="match status" value="1"/>
</dbReference>
<evidence type="ECO:0000313" key="5">
    <source>
        <dbReference type="Proteomes" id="UP000076563"/>
    </source>
</evidence>
<dbReference type="Gene3D" id="3.40.50.1000">
    <property type="entry name" value="HAD superfamily/HAD-like"/>
    <property type="match status" value="1"/>
</dbReference>
<dbReference type="eggNOG" id="COG0637">
    <property type="taxonomic scope" value="Bacteria"/>
</dbReference>
<dbReference type="GO" id="GO:0016787">
    <property type="term" value="F:hydrolase activity"/>
    <property type="evidence" value="ECO:0007669"/>
    <property type="project" value="UniProtKB-KW"/>
</dbReference>
<dbReference type="PRINTS" id="PR00413">
    <property type="entry name" value="HADHALOGNASE"/>
</dbReference>
<accession>A0A163XYN7</accession>
<protein>
    <submittedName>
        <fullName evidence="4">HAD family hydrolase</fullName>
    </submittedName>
</protein>
<organism evidence="4 5">
    <name type="scientific">Paenibacillus elgii</name>
    <dbReference type="NCBI Taxonomy" id="189691"/>
    <lineage>
        <taxon>Bacteria</taxon>
        <taxon>Bacillati</taxon>
        <taxon>Bacillota</taxon>
        <taxon>Bacilli</taxon>
        <taxon>Bacillales</taxon>
        <taxon>Paenibacillaceae</taxon>
        <taxon>Paenibacillus</taxon>
    </lineage>
</organism>
<evidence type="ECO:0000256" key="1">
    <source>
        <dbReference type="ARBA" id="ARBA00006171"/>
    </source>
</evidence>
<dbReference type="FunFam" id="3.40.50.1000:FF:000036">
    <property type="entry name" value="HAD family hydrolase"/>
    <property type="match status" value="1"/>
</dbReference>
<comment type="similarity">
    <text evidence="1">Belongs to the HAD-like hydrolase superfamily. CbbY/CbbZ/Gph/YieH family.</text>
</comment>
<dbReference type="NCBIfam" id="TIGR01549">
    <property type="entry name" value="HAD-SF-IA-v1"/>
    <property type="match status" value="1"/>
</dbReference>
<dbReference type="Proteomes" id="UP000076563">
    <property type="component" value="Unassembled WGS sequence"/>
</dbReference>
<comment type="caution">
    <text evidence="4">The sequence shown here is derived from an EMBL/GenBank/DDBJ whole genome shotgun (WGS) entry which is preliminary data.</text>
</comment>
<evidence type="ECO:0000256" key="3">
    <source>
        <dbReference type="ARBA" id="ARBA00022801"/>
    </source>
</evidence>
<dbReference type="GO" id="GO:0046872">
    <property type="term" value="F:metal ion binding"/>
    <property type="evidence" value="ECO:0007669"/>
    <property type="project" value="UniProtKB-KW"/>
</dbReference>
<evidence type="ECO:0000256" key="2">
    <source>
        <dbReference type="ARBA" id="ARBA00022723"/>
    </source>
</evidence>
<reference evidence="5" key="1">
    <citation type="submission" date="2016-01" db="EMBL/GenBank/DDBJ databases">
        <title>Draft genome of Chromobacterium sp. F49.</title>
        <authorList>
            <person name="Hong K.W."/>
        </authorList>
    </citation>
    <scope>NUCLEOTIDE SEQUENCE [LARGE SCALE GENOMIC DNA]</scope>
    <source>
        <strain evidence="5">M63</strain>
    </source>
</reference>
<dbReference type="InterPro" id="IPR036412">
    <property type="entry name" value="HAD-like_sf"/>
</dbReference>
<dbReference type="InterPro" id="IPR023198">
    <property type="entry name" value="PGP-like_dom2"/>
</dbReference>
<dbReference type="SFLD" id="SFLDG01129">
    <property type="entry name" value="C1.5:_HAD__Beta-PGM__Phosphata"/>
    <property type="match status" value="1"/>
</dbReference>
<dbReference type="InterPro" id="IPR023214">
    <property type="entry name" value="HAD_sf"/>
</dbReference>
<keyword evidence="2" id="KW-0479">Metal-binding</keyword>
<keyword evidence="3 4" id="KW-0378">Hydrolase</keyword>
<dbReference type="InterPro" id="IPR006439">
    <property type="entry name" value="HAD-SF_hydro_IA"/>
</dbReference>
<evidence type="ECO:0000313" key="4">
    <source>
        <dbReference type="EMBL" id="KZE78657.1"/>
    </source>
</evidence>
<dbReference type="EMBL" id="LQRA01000055">
    <property type="protein sequence ID" value="KZE78657.1"/>
    <property type="molecule type" value="Genomic_DNA"/>
</dbReference>
<keyword evidence="5" id="KW-1185">Reference proteome</keyword>
<dbReference type="PANTHER" id="PTHR18901">
    <property type="entry name" value="2-DEOXYGLUCOSE-6-PHOSPHATE PHOSPHATASE 2"/>
    <property type="match status" value="1"/>
</dbReference>
<dbReference type="SUPFAM" id="SSF56784">
    <property type="entry name" value="HAD-like"/>
    <property type="match status" value="1"/>
</dbReference>
<sequence>MIKAIVFDFDGLIVDTESAWFDCYAKVLGGYGIPFPTEVFAACVGSHGGQIEAYIRQMAEGRTEISEVRKAAAKLHAEKMKTVALRDGVAEYIEAAQRLGLKVGLASSSDRAWVESFLSRFGLLDSFEVIKTKDDVANVKPDPELYLKAIQALGIEAHEALAFEDSANGAAAAKAAGLWCVIVPNPVTEQLAFGSVDGRLRSMADRPLEDVIGELQASPLP</sequence>
<name>A0A163XYN7_9BACL</name>
<dbReference type="RefSeq" id="WP_063182887.1">
    <property type="nucleotide sequence ID" value="NZ_LQRA01000055.1"/>
</dbReference>
<dbReference type="Pfam" id="PF13419">
    <property type="entry name" value="HAD_2"/>
    <property type="match status" value="1"/>
</dbReference>
<dbReference type="STRING" id="1007103.GCA_000213315_04009"/>
<dbReference type="InterPro" id="IPR041492">
    <property type="entry name" value="HAD_2"/>
</dbReference>